<dbReference type="OrthoDB" id="3267748at2759"/>
<feature type="compositionally biased region" description="Basic and acidic residues" evidence="7">
    <location>
        <begin position="133"/>
        <end position="146"/>
    </location>
</feature>
<feature type="compositionally biased region" description="Basic and acidic residues" evidence="7">
    <location>
        <begin position="492"/>
        <end position="506"/>
    </location>
</feature>
<keyword evidence="4" id="KW-0064">Aspartyl protease</keyword>
<dbReference type="GO" id="GO:0006397">
    <property type="term" value="P:mRNA processing"/>
    <property type="evidence" value="ECO:0007669"/>
    <property type="project" value="UniProtKB-KW"/>
</dbReference>
<feature type="compositionally biased region" description="Low complexity" evidence="7">
    <location>
        <begin position="209"/>
        <end position="221"/>
    </location>
</feature>
<dbReference type="GO" id="GO:0003676">
    <property type="term" value="F:nucleic acid binding"/>
    <property type="evidence" value="ECO:0007669"/>
    <property type="project" value="InterPro"/>
</dbReference>
<evidence type="ECO:0000256" key="6">
    <source>
        <dbReference type="PROSITE-ProRule" id="PRU00047"/>
    </source>
</evidence>
<evidence type="ECO:0000256" key="2">
    <source>
        <dbReference type="ARBA" id="ARBA00022664"/>
    </source>
</evidence>
<feature type="region of interest" description="Disordered" evidence="7">
    <location>
        <begin position="343"/>
        <end position="516"/>
    </location>
</feature>
<accession>A0A2G8SM15</accession>
<evidence type="ECO:0000256" key="5">
    <source>
        <dbReference type="ARBA" id="ARBA00022801"/>
    </source>
</evidence>
<dbReference type="InterPro" id="IPR021109">
    <property type="entry name" value="Peptidase_aspartic_dom_sf"/>
</dbReference>
<reference evidence="9 10" key="1">
    <citation type="journal article" date="2015" name="Sci. Rep.">
        <title>Chromosome-level genome map provides insights into diverse defense mechanisms in the medicinal fungus Ganoderma sinense.</title>
        <authorList>
            <person name="Zhu Y."/>
            <person name="Xu J."/>
            <person name="Sun C."/>
            <person name="Zhou S."/>
            <person name="Xu H."/>
            <person name="Nelson D.R."/>
            <person name="Qian J."/>
            <person name="Song J."/>
            <person name="Luo H."/>
            <person name="Xiang L."/>
            <person name="Li Y."/>
            <person name="Xu Z."/>
            <person name="Ji A."/>
            <person name="Wang L."/>
            <person name="Lu S."/>
            <person name="Hayward A."/>
            <person name="Sun W."/>
            <person name="Li X."/>
            <person name="Schwartz D.C."/>
            <person name="Wang Y."/>
            <person name="Chen S."/>
        </authorList>
    </citation>
    <scope>NUCLEOTIDE SEQUENCE [LARGE SCALE GENOMIC DNA]</scope>
    <source>
        <strain evidence="9 10">ZZ0214-1</strain>
    </source>
</reference>
<dbReference type="GO" id="GO:0004190">
    <property type="term" value="F:aspartic-type endopeptidase activity"/>
    <property type="evidence" value="ECO:0007669"/>
    <property type="project" value="UniProtKB-KW"/>
</dbReference>
<feature type="compositionally biased region" description="Low complexity" evidence="7">
    <location>
        <begin position="460"/>
        <end position="491"/>
    </location>
</feature>
<dbReference type="EMBL" id="AYKW01000004">
    <property type="protein sequence ID" value="PIL34763.1"/>
    <property type="molecule type" value="Genomic_DNA"/>
</dbReference>
<feature type="region of interest" description="Disordered" evidence="7">
    <location>
        <begin position="111"/>
        <end position="255"/>
    </location>
</feature>
<sequence>MSTPKASKKLPGAWTSDEVATPGADARTSDEAAAPAANSPVPFLEPLEFEGTGTSPSSFHLPAAEPGVLPVHPRLSLAPVTDDDLSLKWGIPDFEELAEAAENRRMTRRVAKLARSGESSSKPAGLVYRGHRGLREKTMRKTKQMDAETCPSDSEPVAPSAPGAPVVEASQSNGEPAAPSAGAPVEGTSHPGGEPAVHNAGAPIEEGATPDAETAAHAASSRSEEDEIEELLGSSQGESDRAPDDGWKVTKAGSSPVLSTQRDLAIAAQYFPSWFDLCEDEDQYGPIPVDWLFSPSGTPVLPDIKVDPSLLRDFWQDVESSDEERDVQRAIEASIVTAVAERERREQAGGLGLHAVIVEVPSDEDEEPEGPAGPDGRYTTEQKGKGVRRTKDQRDFLREFVTGRHSKSEKDKPKSKPTKGKTPAPQGPTHFKREPSQVPEGGWFHASTAAGGRIPPSPPSSSSSSSSSDSDSSDGSSESGYDSSDSSSSSSDDGRGHRGKTPSEKRHREKQKRETKRIRKALAGVKIKPPFSWNGSPDLDLFDQWTYEVDTWRELYGLSDKLAIKLVVQFLTGTAGKFFMKHVATCQSEWTIASLYEALFDYCFPTDYKAQLHLRLEHSVQGKSKVRDFVREIQHLAARFPDVSDFQLAQIFWRGIHGHIRVYLIEKGLHPERTALDKMVKYAARREEAYVEARRDERAFEGQVPGRTWGRFANRTTGPEPYQPNREQRDKRGQRSEQRDRREQRSEQRDSRDQGNRNGQGRQPSGSGQHRRGDHKKGAQSEKLTKEQRDKLRAEGRCFTCGEKGHESRNCTTRKTARAPNVGVNASSVRFANIERLAENARQANGGVRLASIRVATPGDSQVGATSSATGDGIWVRAHTSDCIEYLLTLLVSYFDPEEACAANMEPEDRFTVRTYNYELYDSEFLIIDHLAPPESPDEFVVSRTQMDDPEWGIPDMLQEAWEDYSALPARASPNLEGAPQDRDIWARAHVSDCIEYLRTMLITYFEPEEARTVGMEPEERFCIQTNSEELHDHEFLVYDRLAPVESPAEFVVSRAQLDEPEWSIDDMLQEAWNEYVSLPPRAEWGQGFPSRGVPDKRYPARFWLKAKLMAALQQGYPYLSDLGYSVSVKPHAEGYGMFMTDIEEPLFIGHEEVCSAAFDAQSVLTAVVEDAGLDVLESRMAREARRRQRRMTLMVCAARTGVKPRKGKKPEQPANWIPAVERNAMKTKDFTRVLPKPIVVTVQVNGQPVRALIDTGSMADFLSTTIVDQLGLKKEVLAKPLPVQLAVHGSRSKINCCVTVDFQYQEINCKRRFDVVNLDNYDMILGTPFLFQHKVAIGLNPIRISVGSDKPLDIQGEEIAVITSAAADLLEDELD</sequence>
<name>A0A2G8SM15_9APHY</name>
<evidence type="ECO:0000256" key="7">
    <source>
        <dbReference type="SAM" id="MobiDB-lite"/>
    </source>
</evidence>
<dbReference type="PROSITE" id="PS50158">
    <property type="entry name" value="ZF_CCHC"/>
    <property type="match status" value="1"/>
</dbReference>
<comment type="similarity">
    <text evidence="1">Belongs to the DDI1 family.</text>
</comment>
<keyword evidence="5" id="KW-0378">Hydrolase</keyword>
<dbReference type="PANTHER" id="PTHR12917">
    <property type="entry name" value="ASPARTYL PROTEASE DDI-RELATED"/>
    <property type="match status" value="1"/>
</dbReference>
<dbReference type="STRING" id="1077348.A0A2G8SM15"/>
<dbReference type="GO" id="GO:0006508">
    <property type="term" value="P:proteolysis"/>
    <property type="evidence" value="ECO:0007669"/>
    <property type="project" value="UniProtKB-KW"/>
</dbReference>
<keyword evidence="10" id="KW-1185">Reference proteome</keyword>
<dbReference type="SUPFAM" id="SSF50630">
    <property type="entry name" value="Acid proteases"/>
    <property type="match status" value="1"/>
</dbReference>
<evidence type="ECO:0000256" key="3">
    <source>
        <dbReference type="ARBA" id="ARBA00022670"/>
    </source>
</evidence>
<dbReference type="GO" id="GO:0008270">
    <property type="term" value="F:zinc ion binding"/>
    <property type="evidence" value="ECO:0007669"/>
    <property type="project" value="UniProtKB-KW"/>
</dbReference>
<feature type="region of interest" description="Disordered" evidence="7">
    <location>
        <begin position="1"/>
        <end position="61"/>
    </location>
</feature>
<dbReference type="InterPro" id="IPR001878">
    <property type="entry name" value="Znf_CCHC"/>
</dbReference>
<comment type="caution">
    <text evidence="9">The sequence shown here is derived from an EMBL/GenBank/DDBJ whole genome shotgun (WGS) entry which is preliminary data.</text>
</comment>
<keyword evidence="2" id="KW-0507">mRNA processing</keyword>
<evidence type="ECO:0000313" key="10">
    <source>
        <dbReference type="Proteomes" id="UP000230002"/>
    </source>
</evidence>
<dbReference type="Proteomes" id="UP000230002">
    <property type="component" value="Unassembled WGS sequence"/>
</dbReference>
<keyword evidence="3" id="KW-0645">Protease</keyword>
<keyword evidence="6" id="KW-0863">Zinc-finger</keyword>
<gene>
    <name evidence="9" type="ORF">GSI_02550</name>
</gene>
<evidence type="ECO:0000313" key="9">
    <source>
        <dbReference type="EMBL" id="PIL34763.1"/>
    </source>
</evidence>
<evidence type="ECO:0000256" key="4">
    <source>
        <dbReference type="ARBA" id="ARBA00022750"/>
    </source>
</evidence>
<evidence type="ECO:0000256" key="1">
    <source>
        <dbReference type="ARBA" id="ARBA00009136"/>
    </source>
</evidence>
<feature type="compositionally biased region" description="Low complexity" evidence="7">
    <location>
        <begin position="154"/>
        <end position="170"/>
    </location>
</feature>
<evidence type="ECO:0000259" key="8">
    <source>
        <dbReference type="PROSITE" id="PS50158"/>
    </source>
</evidence>
<dbReference type="Pfam" id="PF08284">
    <property type="entry name" value="RVP_2"/>
    <property type="match status" value="1"/>
</dbReference>
<feature type="region of interest" description="Disordered" evidence="7">
    <location>
        <begin position="705"/>
        <end position="791"/>
    </location>
</feature>
<feature type="compositionally biased region" description="Basic residues" evidence="7">
    <location>
        <begin position="507"/>
        <end position="516"/>
    </location>
</feature>
<dbReference type="Gene3D" id="2.40.70.10">
    <property type="entry name" value="Acid Proteases"/>
    <property type="match status" value="1"/>
</dbReference>
<feature type="compositionally biased region" description="Basic and acidic residues" evidence="7">
    <location>
        <begin position="378"/>
        <end position="414"/>
    </location>
</feature>
<keyword evidence="6" id="KW-0862">Zinc</keyword>
<feature type="compositionally biased region" description="Basic and acidic residues" evidence="7">
    <location>
        <begin position="776"/>
        <end position="791"/>
    </location>
</feature>
<proteinExistence type="inferred from homology"/>
<feature type="compositionally biased region" description="Polar residues" evidence="7">
    <location>
        <begin position="756"/>
        <end position="768"/>
    </location>
</feature>
<dbReference type="CDD" id="cd00303">
    <property type="entry name" value="retropepsin_like"/>
    <property type="match status" value="1"/>
</dbReference>
<dbReference type="SUPFAM" id="SSF57756">
    <property type="entry name" value="Retrovirus zinc finger-like domains"/>
    <property type="match status" value="1"/>
</dbReference>
<dbReference type="InterPro" id="IPR036875">
    <property type="entry name" value="Znf_CCHC_sf"/>
</dbReference>
<feature type="compositionally biased region" description="Basic and acidic residues" evidence="7">
    <location>
        <begin position="726"/>
        <end position="755"/>
    </location>
</feature>
<keyword evidence="6" id="KW-0479">Metal-binding</keyword>
<protein>
    <submittedName>
        <fullName evidence="9">Transcription factor</fullName>
    </submittedName>
</protein>
<feature type="compositionally biased region" description="Basic and acidic residues" evidence="7">
    <location>
        <begin position="238"/>
        <end position="248"/>
    </location>
</feature>
<organism evidence="9 10">
    <name type="scientific">Ganoderma sinense ZZ0214-1</name>
    <dbReference type="NCBI Taxonomy" id="1077348"/>
    <lineage>
        <taxon>Eukaryota</taxon>
        <taxon>Fungi</taxon>
        <taxon>Dikarya</taxon>
        <taxon>Basidiomycota</taxon>
        <taxon>Agaricomycotina</taxon>
        <taxon>Agaricomycetes</taxon>
        <taxon>Polyporales</taxon>
        <taxon>Polyporaceae</taxon>
        <taxon>Ganoderma</taxon>
    </lineage>
</organism>
<feature type="domain" description="CCHC-type" evidence="8">
    <location>
        <begin position="797"/>
        <end position="811"/>
    </location>
</feature>
<dbReference type="PANTHER" id="PTHR12917:SF1">
    <property type="entry name" value="AT13091P"/>
    <property type="match status" value="1"/>
</dbReference>